<organism evidence="8 9">
    <name type="scientific">Aporhodopirellula aestuarii</name>
    <dbReference type="NCBI Taxonomy" id="2950107"/>
    <lineage>
        <taxon>Bacteria</taxon>
        <taxon>Pseudomonadati</taxon>
        <taxon>Planctomycetota</taxon>
        <taxon>Planctomycetia</taxon>
        <taxon>Pirellulales</taxon>
        <taxon>Pirellulaceae</taxon>
        <taxon>Aporhodopirellula</taxon>
    </lineage>
</organism>
<evidence type="ECO:0000313" key="8">
    <source>
        <dbReference type="EMBL" id="MCM2373494.1"/>
    </source>
</evidence>
<evidence type="ECO:0000256" key="2">
    <source>
        <dbReference type="ARBA" id="ARBA00022694"/>
    </source>
</evidence>
<dbReference type="RefSeq" id="WP_250931250.1">
    <property type="nucleotide sequence ID" value="NZ_JAMQBK010000062.1"/>
</dbReference>
<keyword evidence="1 6" id="KW-0436">Ligase</keyword>
<comment type="subcellular location">
    <subcellularLocation>
        <location evidence="6">Cytoplasm</location>
    </subcellularLocation>
</comment>
<dbReference type="Proteomes" id="UP001202961">
    <property type="component" value="Unassembled WGS sequence"/>
</dbReference>
<dbReference type="HAMAP" id="MF_01161">
    <property type="entry name" value="tRNA_Ile_lys_synt"/>
    <property type="match status" value="1"/>
</dbReference>
<dbReference type="SUPFAM" id="SSF52402">
    <property type="entry name" value="Adenine nucleotide alpha hydrolases-like"/>
    <property type="match status" value="1"/>
</dbReference>
<dbReference type="InterPro" id="IPR012795">
    <property type="entry name" value="tRNA_Ile_lys_synt_N"/>
</dbReference>
<dbReference type="EMBL" id="JAMQBK010000062">
    <property type="protein sequence ID" value="MCM2373494.1"/>
    <property type="molecule type" value="Genomic_DNA"/>
</dbReference>
<keyword evidence="9" id="KW-1185">Reference proteome</keyword>
<dbReference type="InterPro" id="IPR012094">
    <property type="entry name" value="tRNA_Ile_lys_synt"/>
</dbReference>
<dbReference type="InterPro" id="IPR011063">
    <property type="entry name" value="TilS/TtcA_N"/>
</dbReference>
<comment type="catalytic activity">
    <reaction evidence="5 6">
        <text>cytidine(34) in tRNA(Ile2) + L-lysine + ATP = lysidine(34) in tRNA(Ile2) + AMP + diphosphate + H(+)</text>
        <dbReference type="Rhea" id="RHEA:43744"/>
        <dbReference type="Rhea" id="RHEA-COMP:10625"/>
        <dbReference type="Rhea" id="RHEA-COMP:10670"/>
        <dbReference type="ChEBI" id="CHEBI:15378"/>
        <dbReference type="ChEBI" id="CHEBI:30616"/>
        <dbReference type="ChEBI" id="CHEBI:32551"/>
        <dbReference type="ChEBI" id="CHEBI:33019"/>
        <dbReference type="ChEBI" id="CHEBI:82748"/>
        <dbReference type="ChEBI" id="CHEBI:83665"/>
        <dbReference type="ChEBI" id="CHEBI:456215"/>
        <dbReference type="EC" id="6.3.4.19"/>
    </reaction>
</comment>
<keyword evidence="3 6" id="KW-0547">Nucleotide-binding</keyword>
<evidence type="ECO:0000256" key="4">
    <source>
        <dbReference type="ARBA" id="ARBA00022840"/>
    </source>
</evidence>
<name>A0ABT0U9Y3_9BACT</name>
<dbReference type="GO" id="GO:0032267">
    <property type="term" value="F:tRNA(Ile)-lysidine synthase activity"/>
    <property type="evidence" value="ECO:0007669"/>
    <property type="project" value="UniProtKB-EC"/>
</dbReference>
<dbReference type="Gene3D" id="3.40.50.620">
    <property type="entry name" value="HUPs"/>
    <property type="match status" value="1"/>
</dbReference>
<gene>
    <name evidence="6 8" type="primary">tilS</name>
    <name evidence="8" type="ORF">NB063_23025</name>
</gene>
<evidence type="ECO:0000256" key="5">
    <source>
        <dbReference type="ARBA" id="ARBA00048539"/>
    </source>
</evidence>
<evidence type="ECO:0000313" key="9">
    <source>
        <dbReference type="Proteomes" id="UP001202961"/>
    </source>
</evidence>
<comment type="function">
    <text evidence="6">Ligates lysine onto the cytidine present at position 34 of the AUA codon-specific tRNA(Ile) that contains the anticodon CAU, in an ATP-dependent manner. Cytidine is converted to lysidine, thus changing the amino acid specificity of the tRNA from methionine to isoleucine.</text>
</comment>
<evidence type="ECO:0000256" key="3">
    <source>
        <dbReference type="ARBA" id="ARBA00022741"/>
    </source>
</evidence>
<evidence type="ECO:0000259" key="7">
    <source>
        <dbReference type="Pfam" id="PF01171"/>
    </source>
</evidence>
<feature type="domain" description="tRNA(Ile)-lysidine/2-thiocytidine synthase N-terminal" evidence="7">
    <location>
        <begin position="30"/>
        <end position="217"/>
    </location>
</feature>
<proteinExistence type="inferred from homology"/>
<dbReference type="PANTHER" id="PTHR43033:SF1">
    <property type="entry name" value="TRNA(ILE)-LYSIDINE SYNTHASE-RELATED"/>
    <property type="match status" value="1"/>
</dbReference>
<reference evidence="8 9" key="1">
    <citation type="journal article" date="2022" name="Syst. Appl. Microbiol.">
        <title>Rhodopirellula aestuarii sp. nov., a novel member of the genus Rhodopirellula isolated from brackish sediments collected in the Tagus River estuary, Portugal.</title>
        <authorList>
            <person name="Vitorino I.R."/>
            <person name="Klimek D."/>
            <person name="Calusinska M."/>
            <person name="Lobo-da-Cunha A."/>
            <person name="Vasconcelos V."/>
            <person name="Lage O.M."/>
        </authorList>
    </citation>
    <scope>NUCLEOTIDE SEQUENCE [LARGE SCALE GENOMIC DNA]</scope>
    <source>
        <strain evidence="8 9">ICT_H3.1</strain>
    </source>
</reference>
<protein>
    <recommendedName>
        <fullName evidence="6">tRNA(Ile)-lysidine synthase</fullName>
        <ecNumber evidence="6">6.3.4.19</ecNumber>
    </recommendedName>
    <alternativeName>
        <fullName evidence="6">tRNA(Ile)-2-lysyl-cytidine synthase</fullName>
    </alternativeName>
    <alternativeName>
        <fullName evidence="6">tRNA(Ile)-lysidine synthetase</fullName>
    </alternativeName>
</protein>
<dbReference type="EC" id="6.3.4.19" evidence="6"/>
<keyword evidence="2 6" id="KW-0819">tRNA processing</keyword>
<sequence length="393" mass="44114">MDGPPECFAWRSLRDTFRSDWSDEASDVGVIVGCSGGADSVALVRLIVERYRERFGDNRAHSPPLRIGHFNHRLRADQSDADEQFVVELADTLGVPVDVGRSSDPSSPDAEAGLRQDRRDFFLKTAAATGCRYVALAHTADDQAETILHHLLRGTGSAGMKGMQSARPLGSDFVIRRPLLKVRREDIRTALRQIGQAWREDASNSQTRYTRNWIRHEAMPLLRQRFPKADEAIVRAAENQTQLDGMVSRLARQWIDAFVIDPPDAMEDGREENFRSEVWIRRPVASRPGVEQMPHSTWPHSSELANEVPIITAACQIVFAELGWPRRDMNRNHWMRLAEAIATDAGGGSSSDSDTTTPPLSAVSIGHWPGHLEGFQSAHFVRLRWERRGEIDN</sequence>
<feature type="binding site" evidence="6">
    <location>
        <begin position="35"/>
        <end position="40"/>
    </location>
    <ligand>
        <name>ATP</name>
        <dbReference type="ChEBI" id="CHEBI:30616"/>
    </ligand>
</feature>
<dbReference type="Pfam" id="PF01171">
    <property type="entry name" value="ATP_bind_3"/>
    <property type="match status" value="1"/>
</dbReference>
<accession>A0ABT0U9Y3</accession>
<dbReference type="InterPro" id="IPR014729">
    <property type="entry name" value="Rossmann-like_a/b/a_fold"/>
</dbReference>
<keyword evidence="4 6" id="KW-0067">ATP-binding</keyword>
<comment type="caution">
    <text evidence="8">The sequence shown here is derived from an EMBL/GenBank/DDBJ whole genome shotgun (WGS) entry which is preliminary data.</text>
</comment>
<dbReference type="CDD" id="cd01992">
    <property type="entry name" value="TilS_N"/>
    <property type="match status" value="1"/>
</dbReference>
<comment type="similarity">
    <text evidence="6">Belongs to the tRNA(Ile)-lysidine synthase family.</text>
</comment>
<keyword evidence="6" id="KW-0963">Cytoplasm</keyword>
<comment type="domain">
    <text evidence="6">The N-terminal region contains the highly conserved SGGXDS motif, predicted to be a P-loop motif involved in ATP binding.</text>
</comment>
<dbReference type="PANTHER" id="PTHR43033">
    <property type="entry name" value="TRNA(ILE)-LYSIDINE SYNTHASE-RELATED"/>
    <property type="match status" value="1"/>
</dbReference>
<dbReference type="NCBIfam" id="TIGR02432">
    <property type="entry name" value="lysidine_TilS_N"/>
    <property type="match status" value="1"/>
</dbReference>
<evidence type="ECO:0000256" key="6">
    <source>
        <dbReference type="HAMAP-Rule" id="MF_01161"/>
    </source>
</evidence>
<evidence type="ECO:0000256" key="1">
    <source>
        <dbReference type="ARBA" id="ARBA00022598"/>
    </source>
</evidence>